<dbReference type="PROSITE" id="PS50043">
    <property type="entry name" value="HTH_LUXR_2"/>
    <property type="match status" value="1"/>
</dbReference>
<sequence length="250" mass="27295">MRLIADVVPRIVTLRDEHVRPDLDGREDHSGSRQALDGLRIAIVDDNALHRTILANALRMNGAAAVGGAWDMHSLGLVFEAVQPQIVLLTVETRHAMTMLRTATALSPGAKVIVVGLPDDDETHIVECAEAGVVGYHTRRESFADLLILIRRVAAGMMSFSPAFATTLLHRLAAMASQRRTATRELVLTDREAQILRMLEGGLSNHDIAVELSIAVHTVKNHVHNLLKKLGVSSRADAAALSRANRRRLE</sequence>
<dbReference type="PROSITE" id="PS50110">
    <property type="entry name" value="RESPONSE_REGULATORY"/>
    <property type="match status" value="1"/>
</dbReference>
<reference evidence="5" key="2">
    <citation type="journal article" date="2022" name="BMC Genomics">
        <title>Comparative genome analysis of mycobacteria focusing on tRNA and non-coding RNA.</title>
        <authorList>
            <person name="Behra P.R.K."/>
            <person name="Pettersson B.M.F."/>
            <person name="Ramesh M."/>
            <person name="Das S."/>
            <person name="Dasgupta S."/>
            <person name="Kirsebom L.A."/>
        </authorList>
    </citation>
    <scope>NUCLEOTIDE SEQUENCE</scope>
    <source>
        <strain evidence="5">DSM 44838</strain>
    </source>
</reference>
<dbReference type="PRINTS" id="PR00038">
    <property type="entry name" value="HTHLUXR"/>
</dbReference>
<evidence type="ECO:0000256" key="1">
    <source>
        <dbReference type="ARBA" id="ARBA00023125"/>
    </source>
</evidence>
<dbReference type="SUPFAM" id="SSF46894">
    <property type="entry name" value="C-terminal effector domain of the bipartite response regulators"/>
    <property type="match status" value="1"/>
</dbReference>
<evidence type="ECO:0000259" key="3">
    <source>
        <dbReference type="PROSITE" id="PS50043"/>
    </source>
</evidence>
<dbReference type="SUPFAM" id="SSF52172">
    <property type="entry name" value="CheY-like"/>
    <property type="match status" value="1"/>
</dbReference>
<dbReference type="InterPro" id="IPR001789">
    <property type="entry name" value="Sig_transdc_resp-reg_receiver"/>
</dbReference>
<dbReference type="Pfam" id="PF00196">
    <property type="entry name" value="GerE"/>
    <property type="match status" value="1"/>
</dbReference>
<protein>
    <submittedName>
        <fullName evidence="5">Response regulator transcription factor</fullName>
    </submittedName>
</protein>
<proteinExistence type="predicted"/>
<evidence type="ECO:0000313" key="6">
    <source>
        <dbReference type="Proteomes" id="UP001141629"/>
    </source>
</evidence>
<dbReference type="Proteomes" id="UP001141629">
    <property type="component" value="Unassembled WGS sequence"/>
</dbReference>
<organism evidence="5 6">
    <name type="scientific">Mycobacterium yunnanensis</name>
    <dbReference type="NCBI Taxonomy" id="368477"/>
    <lineage>
        <taxon>Bacteria</taxon>
        <taxon>Bacillati</taxon>
        <taxon>Actinomycetota</taxon>
        <taxon>Actinomycetes</taxon>
        <taxon>Mycobacteriales</taxon>
        <taxon>Mycobacteriaceae</taxon>
        <taxon>Mycobacterium</taxon>
    </lineage>
</organism>
<accession>A0A9X2YWI5</accession>
<comment type="caution">
    <text evidence="5">The sequence shown here is derived from an EMBL/GenBank/DDBJ whole genome shotgun (WGS) entry which is preliminary data.</text>
</comment>
<dbReference type="PANTHER" id="PTHR43214:SF37">
    <property type="entry name" value="TRANSCRIPTIONAL REGULATORY PROTEIN YDFI"/>
    <property type="match status" value="1"/>
</dbReference>
<keyword evidence="6" id="KW-1185">Reference proteome</keyword>
<dbReference type="Gene3D" id="3.40.50.2300">
    <property type="match status" value="1"/>
</dbReference>
<evidence type="ECO:0000259" key="4">
    <source>
        <dbReference type="PROSITE" id="PS50110"/>
    </source>
</evidence>
<feature type="domain" description="Response regulatory" evidence="4">
    <location>
        <begin position="40"/>
        <end position="154"/>
    </location>
</feature>
<dbReference type="GO" id="GO:0006355">
    <property type="term" value="P:regulation of DNA-templated transcription"/>
    <property type="evidence" value="ECO:0007669"/>
    <property type="project" value="InterPro"/>
</dbReference>
<comment type="caution">
    <text evidence="2">Lacks conserved residue(s) required for the propagation of feature annotation.</text>
</comment>
<dbReference type="GO" id="GO:0000160">
    <property type="term" value="P:phosphorelay signal transduction system"/>
    <property type="evidence" value="ECO:0007669"/>
    <property type="project" value="InterPro"/>
</dbReference>
<keyword evidence="1" id="KW-0238">DNA-binding</keyword>
<reference evidence="5" key="1">
    <citation type="submission" date="2020-07" db="EMBL/GenBank/DDBJ databases">
        <authorList>
            <person name="Pettersson B.M.F."/>
            <person name="Behra P.R.K."/>
            <person name="Ramesh M."/>
            <person name="Das S."/>
            <person name="Dasgupta S."/>
            <person name="Kirsebom L.A."/>
        </authorList>
    </citation>
    <scope>NUCLEOTIDE SEQUENCE</scope>
    <source>
        <strain evidence="5">DSM 44838</strain>
    </source>
</reference>
<dbReference type="RefSeq" id="WP_263993667.1">
    <property type="nucleotide sequence ID" value="NZ_JACKVK010000001.1"/>
</dbReference>
<dbReference type="InterPro" id="IPR039420">
    <property type="entry name" value="WalR-like"/>
</dbReference>
<dbReference type="InterPro" id="IPR000792">
    <property type="entry name" value="Tscrpt_reg_LuxR_C"/>
</dbReference>
<gene>
    <name evidence="5" type="ORF">H7K45_00145</name>
</gene>
<dbReference type="InterPro" id="IPR011006">
    <property type="entry name" value="CheY-like_superfamily"/>
</dbReference>
<dbReference type="AlphaFoldDB" id="A0A9X2YWI5"/>
<feature type="domain" description="HTH luxR-type" evidence="3">
    <location>
        <begin position="181"/>
        <end position="246"/>
    </location>
</feature>
<dbReference type="GO" id="GO:0003677">
    <property type="term" value="F:DNA binding"/>
    <property type="evidence" value="ECO:0007669"/>
    <property type="project" value="UniProtKB-KW"/>
</dbReference>
<evidence type="ECO:0000256" key="2">
    <source>
        <dbReference type="PROSITE-ProRule" id="PRU00169"/>
    </source>
</evidence>
<name>A0A9X2YWI5_9MYCO</name>
<dbReference type="CDD" id="cd06170">
    <property type="entry name" value="LuxR_C_like"/>
    <property type="match status" value="1"/>
</dbReference>
<dbReference type="PANTHER" id="PTHR43214">
    <property type="entry name" value="TWO-COMPONENT RESPONSE REGULATOR"/>
    <property type="match status" value="1"/>
</dbReference>
<dbReference type="PROSITE" id="PS00622">
    <property type="entry name" value="HTH_LUXR_1"/>
    <property type="match status" value="1"/>
</dbReference>
<dbReference type="SMART" id="SM00421">
    <property type="entry name" value="HTH_LUXR"/>
    <property type="match status" value="1"/>
</dbReference>
<dbReference type="InterPro" id="IPR016032">
    <property type="entry name" value="Sig_transdc_resp-reg_C-effctor"/>
</dbReference>
<evidence type="ECO:0000313" key="5">
    <source>
        <dbReference type="EMBL" id="MCV7418944.1"/>
    </source>
</evidence>
<dbReference type="EMBL" id="JACKVK010000001">
    <property type="protein sequence ID" value="MCV7418944.1"/>
    <property type="molecule type" value="Genomic_DNA"/>
</dbReference>